<organism evidence="3 4">
    <name type="scientific">Nicrophorus vespilloides</name>
    <name type="common">Boreal carrion beetle</name>
    <dbReference type="NCBI Taxonomy" id="110193"/>
    <lineage>
        <taxon>Eukaryota</taxon>
        <taxon>Metazoa</taxon>
        <taxon>Ecdysozoa</taxon>
        <taxon>Arthropoda</taxon>
        <taxon>Hexapoda</taxon>
        <taxon>Insecta</taxon>
        <taxon>Pterygota</taxon>
        <taxon>Neoptera</taxon>
        <taxon>Endopterygota</taxon>
        <taxon>Coleoptera</taxon>
        <taxon>Polyphaga</taxon>
        <taxon>Staphyliniformia</taxon>
        <taxon>Silphidae</taxon>
        <taxon>Nicrophorinae</taxon>
        <taxon>Nicrophorus</taxon>
    </lineage>
</organism>
<protein>
    <submittedName>
        <fullName evidence="4">Monocarboxylate transporter 7-like</fullName>
    </submittedName>
</protein>
<evidence type="ECO:0000256" key="1">
    <source>
        <dbReference type="SAM" id="MobiDB-lite"/>
    </source>
</evidence>
<feature type="transmembrane region" description="Helical" evidence="2">
    <location>
        <begin position="211"/>
        <end position="230"/>
    </location>
</feature>
<evidence type="ECO:0000256" key="2">
    <source>
        <dbReference type="SAM" id="Phobius"/>
    </source>
</evidence>
<feature type="transmembrane region" description="Helical" evidence="2">
    <location>
        <begin position="180"/>
        <end position="205"/>
    </location>
</feature>
<feature type="transmembrane region" description="Helical" evidence="2">
    <location>
        <begin position="562"/>
        <end position="581"/>
    </location>
</feature>
<proteinExistence type="predicted"/>
<name>A0ABM1M2I4_NICVS</name>
<dbReference type="InterPro" id="IPR036259">
    <property type="entry name" value="MFS_trans_sf"/>
</dbReference>
<evidence type="ECO:0000313" key="4">
    <source>
        <dbReference type="RefSeq" id="XP_017768784.1"/>
    </source>
</evidence>
<reference evidence="4" key="1">
    <citation type="submission" date="2025-08" db="UniProtKB">
        <authorList>
            <consortium name="RefSeq"/>
        </authorList>
    </citation>
    <scope>IDENTIFICATION</scope>
    <source>
        <tissue evidence="4">Whole Larva</tissue>
    </source>
</reference>
<accession>A0ABM1M2I4</accession>
<keyword evidence="2" id="KW-1133">Transmembrane helix</keyword>
<dbReference type="InterPro" id="IPR050327">
    <property type="entry name" value="Proton-linked_MCT"/>
</dbReference>
<dbReference type="RefSeq" id="XP_017768784.1">
    <property type="nucleotide sequence ID" value="XM_017913295.1"/>
</dbReference>
<dbReference type="SUPFAM" id="SSF103473">
    <property type="entry name" value="MFS general substrate transporter"/>
    <property type="match status" value="1"/>
</dbReference>
<dbReference type="Pfam" id="PF07690">
    <property type="entry name" value="MFS_1"/>
    <property type="match status" value="2"/>
</dbReference>
<feature type="transmembrane region" description="Helical" evidence="2">
    <location>
        <begin position="431"/>
        <end position="452"/>
    </location>
</feature>
<gene>
    <name evidence="4" type="primary">LOC108556943</name>
</gene>
<feature type="compositionally biased region" description="Basic residues" evidence="1">
    <location>
        <begin position="7"/>
        <end position="22"/>
    </location>
</feature>
<feature type="transmembrane region" description="Helical" evidence="2">
    <location>
        <begin position="147"/>
        <end position="173"/>
    </location>
</feature>
<dbReference type="PANTHER" id="PTHR11360">
    <property type="entry name" value="MONOCARBOXYLATE TRANSPORTER"/>
    <property type="match status" value="1"/>
</dbReference>
<keyword evidence="2" id="KW-0472">Membrane</keyword>
<feature type="transmembrane region" description="Helical" evidence="2">
    <location>
        <begin position="53"/>
        <end position="79"/>
    </location>
</feature>
<feature type="transmembrane region" description="Helical" evidence="2">
    <location>
        <begin position="593"/>
        <end position="613"/>
    </location>
</feature>
<evidence type="ECO:0000313" key="3">
    <source>
        <dbReference type="Proteomes" id="UP000695000"/>
    </source>
</evidence>
<feature type="transmembrane region" description="Helical" evidence="2">
    <location>
        <begin position="472"/>
        <end position="490"/>
    </location>
</feature>
<dbReference type="PANTHER" id="PTHR11360:SF238">
    <property type="entry name" value="SD10469P"/>
    <property type="match status" value="1"/>
</dbReference>
<feature type="transmembrane region" description="Helical" evidence="2">
    <location>
        <begin position="529"/>
        <end position="550"/>
    </location>
</feature>
<sequence length="654" mass="73361">MSDRAKRNQKNRPRPGPNKKKRVQIDDSNITTSQFIVDNNVVEFVIIPPDGGWGWFVVFASFISNFVTDGIIFTFGIFLKEIAEDMHTSQSTIAVASSILTAVYFLLGPIDCAIANRMGFRVIGVAGGILGACSLVGSSYVERPTVFMLTYGVLAGMAFSMSYIANILAVGFYFDHWRSLATSIAVTGSAIGTLTIPPVFNILLADYNWRFKFRIFAGLCVIQAFLGFVYKPIKPVEIYSDKKRYDDDKMSMASVSVNEENPKSIFYKNHNKGYMTNADLVSNASYSISNPGTLKKLGSETASFKSIKNIKHSATSFTSDRLLAEFSDSDRRPRCSKCCRCCKCRIVFCCLCEFCNRVHINRPMYRDDIMYTASVTNLPQYIRMREGGSNLSYHMSVTRVISLRDLQESTKCCVCYPESVKRTLATMMDFSLLKGCPFVLLALSGAFTYLGLYTPYTYILEFAISRGFPDEMSTLMLTGLGISNAFGRFLTGIMTFIPNVNALMITEIFLFIAGAATIAVVFFHEVYMMFVYTGIFGFFISSIASLRPIIAVEMLGLEKLTNSIGIIILFEGIACLIGVPVAGQLKELTHDYMASFIFAGSMIVFSVILLLPIKPMEHREKKRRERREQEERDRKLLDTRERLADINKMKNLNK</sequence>
<feature type="transmembrane region" description="Helical" evidence="2">
    <location>
        <begin position="502"/>
        <end position="523"/>
    </location>
</feature>
<keyword evidence="3" id="KW-1185">Reference proteome</keyword>
<dbReference type="Gene3D" id="1.20.1250.20">
    <property type="entry name" value="MFS general substrate transporter like domains"/>
    <property type="match status" value="2"/>
</dbReference>
<dbReference type="Proteomes" id="UP000695000">
    <property type="component" value="Unplaced"/>
</dbReference>
<dbReference type="InterPro" id="IPR011701">
    <property type="entry name" value="MFS"/>
</dbReference>
<dbReference type="GeneID" id="108556943"/>
<keyword evidence="2" id="KW-0812">Transmembrane</keyword>
<feature type="region of interest" description="Disordered" evidence="1">
    <location>
        <begin position="1"/>
        <end position="24"/>
    </location>
</feature>
<feature type="transmembrane region" description="Helical" evidence="2">
    <location>
        <begin position="122"/>
        <end position="141"/>
    </location>
</feature>
<feature type="transmembrane region" description="Helical" evidence="2">
    <location>
        <begin position="91"/>
        <end position="110"/>
    </location>
</feature>